<comment type="caution">
    <text evidence="1">The sequence shown here is derived from an EMBL/GenBank/DDBJ whole genome shotgun (WGS) entry which is preliminary data.</text>
</comment>
<evidence type="ECO:0000313" key="1">
    <source>
        <dbReference type="EMBL" id="MFC7372439.1"/>
    </source>
</evidence>
<dbReference type="RefSeq" id="WP_379750021.1">
    <property type="nucleotide sequence ID" value="NZ_JBHTCP010000040.1"/>
</dbReference>
<proteinExistence type="predicted"/>
<evidence type="ECO:0000313" key="2">
    <source>
        <dbReference type="Proteomes" id="UP001596549"/>
    </source>
</evidence>
<dbReference type="EMBL" id="JBHTCP010000040">
    <property type="protein sequence ID" value="MFC7372439.1"/>
    <property type="molecule type" value="Genomic_DNA"/>
</dbReference>
<sequence length="396" mass="46312">MMAKKLNKININSDLIDAFRNKVNETDFFSGKLKNVNGKNHWNLLCSAMDWITVASDGLPEIKLEIGGMGYNHLKTINLMQYVITVDVLVESIIQLYRVLNSGEPYPLDDSKNIFCHEELSDDKYFKHIRAVFSTHPVSLKSFDGVKRSNDERYFASWVSEMPDIVDEYDFYVFLYSNDPNKDSLNSFGINLDKVNEFALQRYELLNDLINRVDIIIKEHITNYKEKSIPESDDIIEQLSILAEENEKRFGKGYGYSYEIHYLQKLFITEVEMYGFDEKFTAILNDYKDYMITGINEIKRNLQTMSDHGYYIKHRAGGYEFEKIYTYFADGNHPIGKEYFQGLINLEKLPIKLIELNDMQLNRLMMDAYLFSVCEETGNERIKLGDIVELVYPNYK</sequence>
<protein>
    <submittedName>
        <fullName evidence="1">Uncharacterized protein</fullName>
    </submittedName>
</protein>
<gene>
    <name evidence="1" type="ORF">ACFQPF_12230</name>
</gene>
<keyword evidence="2" id="KW-1185">Reference proteome</keyword>
<dbReference type="Proteomes" id="UP001596549">
    <property type="component" value="Unassembled WGS sequence"/>
</dbReference>
<accession>A0ABW2NPP9</accession>
<name>A0ABW2NPP9_9BACL</name>
<organism evidence="1 2">
    <name type="scientific">Fictibacillus iocasae</name>
    <dbReference type="NCBI Taxonomy" id="2715437"/>
    <lineage>
        <taxon>Bacteria</taxon>
        <taxon>Bacillati</taxon>
        <taxon>Bacillota</taxon>
        <taxon>Bacilli</taxon>
        <taxon>Bacillales</taxon>
        <taxon>Fictibacillaceae</taxon>
        <taxon>Fictibacillus</taxon>
    </lineage>
</organism>
<reference evidence="2" key="1">
    <citation type="journal article" date="2019" name="Int. J. Syst. Evol. Microbiol.">
        <title>The Global Catalogue of Microorganisms (GCM) 10K type strain sequencing project: providing services to taxonomists for standard genome sequencing and annotation.</title>
        <authorList>
            <consortium name="The Broad Institute Genomics Platform"/>
            <consortium name="The Broad Institute Genome Sequencing Center for Infectious Disease"/>
            <person name="Wu L."/>
            <person name="Ma J."/>
        </authorList>
    </citation>
    <scope>NUCLEOTIDE SEQUENCE [LARGE SCALE GENOMIC DNA]</scope>
    <source>
        <strain evidence="2">NBRC 106396</strain>
    </source>
</reference>